<dbReference type="PANTHER" id="PTHR35007">
    <property type="entry name" value="INTEGRAL MEMBRANE PROTEIN-RELATED"/>
    <property type="match status" value="1"/>
</dbReference>
<dbReference type="GO" id="GO:0005886">
    <property type="term" value="C:plasma membrane"/>
    <property type="evidence" value="ECO:0007669"/>
    <property type="project" value="UniProtKB-SubCell"/>
</dbReference>
<accession>A0A7K3M5K9</accession>
<keyword evidence="9" id="KW-1185">Reference proteome</keyword>
<dbReference type="InterPro" id="IPR018076">
    <property type="entry name" value="T2SS_GspF_dom"/>
</dbReference>
<proteinExistence type="predicted"/>
<feature type="transmembrane region" description="Helical" evidence="6">
    <location>
        <begin position="284"/>
        <end position="310"/>
    </location>
</feature>
<keyword evidence="2" id="KW-1003">Cell membrane</keyword>
<name>A0A7K3M5K9_9ACTN</name>
<sequence>MNPTWTTGTLLGLAAGAGLLLIWARLPARNRPTLDDRLAPYVGAPTDHRLERLLADQVVTPFPTLERIVRPYLTKGAASLERVLGGGASISRRLEQAGRDQTLHQFRIEQLIWGAVAGTGAVAMSLVMLLRGYSGSPVLLVIFCAAVAVGGIVACDHRLSAAVRERERRMMAEFPTIADLLALSVAAGEGAVGALERVARSSRGELARELYRALADARTGAGLVEALDRIADRTSLTPLARFVDGVAVAVERGTPLADVLRAQAADVRELRKRSLMEIGSRKELAMLVPVVFLVLPVTIIFALYPGFIAISTVVP</sequence>
<evidence type="ECO:0000256" key="4">
    <source>
        <dbReference type="ARBA" id="ARBA00022989"/>
    </source>
</evidence>
<dbReference type="PANTHER" id="PTHR35007:SF4">
    <property type="entry name" value="CONSERVED TRANSMEMBRANE PROTEIN-RELATED"/>
    <property type="match status" value="1"/>
</dbReference>
<dbReference type="RefSeq" id="WP_162451301.1">
    <property type="nucleotide sequence ID" value="NZ_WLZY01000005.1"/>
</dbReference>
<evidence type="ECO:0000259" key="7">
    <source>
        <dbReference type="Pfam" id="PF00482"/>
    </source>
</evidence>
<dbReference type="AlphaFoldDB" id="A0A7K3M5K9"/>
<evidence type="ECO:0000256" key="5">
    <source>
        <dbReference type="ARBA" id="ARBA00023136"/>
    </source>
</evidence>
<reference evidence="8 9" key="1">
    <citation type="submission" date="2019-11" db="EMBL/GenBank/DDBJ databases">
        <authorList>
            <person name="Li X.-J."/>
            <person name="Feng X.-M."/>
        </authorList>
    </citation>
    <scope>NUCLEOTIDE SEQUENCE [LARGE SCALE GENOMIC DNA]</scope>
    <source>
        <strain evidence="8 9">XMNu-373</strain>
    </source>
</reference>
<evidence type="ECO:0000256" key="3">
    <source>
        <dbReference type="ARBA" id="ARBA00022692"/>
    </source>
</evidence>
<evidence type="ECO:0000313" key="8">
    <source>
        <dbReference type="EMBL" id="NDL58609.1"/>
    </source>
</evidence>
<comment type="subcellular location">
    <subcellularLocation>
        <location evidence="1">Cell membrane</location>
        <topology evidence="1">Multi-pass membrane protein</topology>
    </subcellularLocation>
</comment>
<feature type="domain" description="Type II secretion system protein GspF" evidence="7">
    <location>
        <begin position="178"/>
        <end position="302"/>
    </location>
</feature>
<keyword evidence="4 6" id="KW-1133">Transmembrane helix</keyword>
<comment type="caution">
    <text evidence="8">The sequence shown here is derived from an EMBL/GenBank/DDBJ whole genome shotgun (WGS) entry which is preliminary data.</text>
</comment>
<evidence type="ECO:0000313" key="9">
    <source>
        <dbReference type="Proteomes" id="UP000460435"/>
    </source>
</evidence>
<evidence type="ECO:0000256" key="2">
    <source>
        <dbReference type="ARBA" id="ARBA00022475"/>
    </source>
</evidence>
<feature type="transmembrane region" description="Helical" evidence="6">
    <location>
        <begin position="139"/>
        <end position="159"/>
    </location>
</feature>
<keyword evidence="5 6" id="KW-0472">Membrane</keyword>
<protein>
    <submittedName>
        <fullName evidence="8">Pilus assembly protein TadB</fullName>
    </submittedName>
</protein>
<dbReference type="Pfam" id="PF00482">
    <property type="entry name" value="T2SSF"/>
    <property type="match status" value="1"/>
</dbReference>
<evidence type="ECO:0000256" key="6">
    <source>
        <dbReference type="SAM" id="Phobius"/>
    </source>
</evidence>
<organism evidence="8 9">
    <name type="scientific">Phytoactinopolyspora mesophila</name>
    <dbReference type="NCBI Taxonomy" id="2650750"/>
    <lineage>
        <taxon>Bacteria</taxon>
        <taxon>Bacillati</taxon>
        <taxon>Actinomycetota</taxon>
        <taxon>Actinomycetes</taxon>
        <taxon>Jiangellales</taxon>
        <taxon>Jiangellaceae</taxon>
        <taxon>Phytoactinopolyspora</taxon>
    </lineage>
</organism>
<feature type="transmembrane region" description="Helical" evidence="6">
    <location>
        <begin position="111"/>
        <end position="133"/>
    </location>
</feature>
<evidence type="ECO:0000256" key="1">
    <source>
        <dbReference type="ARBA" id="ARBA00004651"/>
    </source>
</evidence>
<gene>
    <name evidence="8" type="ORF">F7O44_16185</name>
</gene>
<dbReference type="Proteomes" id="UP000460435">
    <property type="component" value="Unassembled WGS sequence"/>
</dbReference>
<feature type="transmembrane region" description="Helical" evidence="6">
    <location>
        <begin position="6"/>
        <end position="24"/>
    </location>
</feature>
<dbReference type="EMBL" id="WLZY01000005">
    <property type="protein sequence ID" value="NDL58609.1"/>
    <property type="molecule type" value="Genomic_DNA"/>
</dbReference>
<keyword evidence="3 6" id="KW-0812">Transmembrane</keyword>